<keyword evidence="3 5" id="KW-1133">Transmembrane helix</keyword>
<evidence type="ECO:0000259" key="6">
    <source>
        <dbReference type="Pfam" id="PF01061"/>
    </source>
</evidence>
<evidence type="ECO:0000256" key="1">
    <source>
        <dbReference type="ARBA" id="ARBA00004141"/>
    </source>
</evidence>
<gene>
    <name evidence="7" type="ORF">NCTC10951_00602</name>
</gene>
<proteinExistence type="predicted"/>
<accession>A0A3S4VVQ9</accession>
<dbReference type="EMBL" id="LR134477">
    <property type="protein sequence ID" value="VEI14731.1"/>
    <property type="molecule type" value="Genomic_DNA"/>
</dbReference>
<keyword evidence="4 5" id="KW-0472">Membrane</keyword>
<feature type="transmembrane region" description="Helical" evidence="5">
    <location>
        <begin position="20"/>
        <end position="42"/>
    </location>
</feature>
<dbReference type="AlphaFoldDB" id="A0A3S4VVQ9"/>
<evidence type="ECO:0000313" key="7">
    <source>
        <dbReference type="EMBL" id="VEI14731.1"/>
    </source>
</evidence>
<feature type="domain" description="ABC-2 type transporter transmembrane" evidence="6">
    <location>
        <begin position="10"/>
        <end position="205"/>
    </location>
</feature>
<dbReference type="InterPro" id="IPR013525">
    <property type="entry name" value="ABC2_TM"/>
</dbReference>
<reference evidence="7 8" key="1">
    <citation type="submission" date="2018-12" db="EMBL/GenBank/DDBJ databases">
        <authorList>
            <consortium name="Pathogen Informatics"/>
        </authorList>
    </citation>
    <scope>NUCLEOTIDE SEQUENCE [LARGE SCALE GENOMIC DNA]</scope>
    <source>
        <strain evidence="7 8">NCTC10951</strain>
    </source>
</reference>
<feature type="transmembrane region" description="Helical" evidence="5">
    <location>
        <begin position="90"/>
        <end position="115"/>
    </location>
</feature>
<evidence type="ECO:0000256" key="4">
    <source>
        <dbReference type="ARBA" id="ARBA00023136"/>
    </source>
</evidence>
<evidence type="ECO:0000256" key="5">
    <source>
        <dbReference type="SAM" id="Phobius"/>
    </source>
</evidence>
<dbReference type="Pfam" id="PF01061">
    <property type="entry name" value="ABC2_membrane"/>
    <property type="match status" value="1"/>
</dbReference>
<feature type="transmembrane region" description="Helical" evidence="5">
    <location>
        <begin position="135"/>
        <end position="156"/>
    </location>
</feature>
<evidence type="ECO:0000256" key="3">
    <source>
        <dbReference type="ARBA" id="ARBA00022989"/>
    </source>
</evidence>
<dbReference type="GO" id="GO:0016020">
    <property type="term" value="C:membrane"/>
    <property type="evidence" value="ECO:0007669"/>
    <property type="project" value="UniProtKB-SubCell"/>
</dbReference>
<dbReference type="GO" id="GO:0140359">
    <property type="term" value="F:ABC-type transporter activity"/>
    <property type="evidence" value="ECO:0007669"/>
    <property type="project" value="InterPro"/>
</dbReference>
<evidence type="ECO:0000313" key="8">
    <source>
        <dbReference type="Proteomes" id="UP000268658"/>
    </source>
</evidence>
<organism evidence="7 8">
    <name type="scientific">Actinomyces viscosus</name>
    <dbReference type="NCBI Taxonomy" id="1656"/>
    <lineage>
        <taxon>Bacteria</taxon>
        <taxon>Bacillati</taxon>
        <taxon>Actinomycetota</taxon>
        <taxon>Actinomycetes</taxon>
        <taxon>Actinomycetales</taxon>
        <taxon>Actinomycetaceae</taxon>
        <taxon>Actinomyces</taxon>
    </lineage>
</organism>
<dbReference type="KEGG" id="avc:NCTC10951_00602"/>
<name>A0A3S4VVQ9_ACTVI</name>
<feature type="transmembrane region" description="Helical" evidence="5">
    <location>
        <begin position="168"/>
        <end position="190"/>
    </location>
</feature>
<feature type="transmembrane region" description="Helical" evidence="5">
    <location>
        <begin position="48"/>
        <end position="69"/>
    </location>
</feature>
<protein>
    <submittedName>
        <fullName evidence="7">ABC-2 type transporter</fullName>
    </submittedName>
</protein>
<evidence type="ECO:0000256" key="2">
    <source>
        <dbReference type="ARBA" id="ARBA00022692"/>
    </source>
</evidence>
<sequence>MRMTVFHIRQFISVPYFIQLMVMTTTATTLVQFLAASAWGGITPTQGWVRGGVIGMWTTTTCAAGIIGFERYKGTLVHLVMAPVGALRSLAAVVCAAASFGLAAFPVAWCTWAVLSASVSFTEPGWASGARLVVGSLMLLGGCLALSLVIAAMFVLTPNAIQYEGLLLVPVFVASGIVFTSTTPPGWLGALSRLLPLSVPYELLLGRPTGAVTVAGWAVCTAAWLGLAAVLGRRALRLATRAGTLEVV</sequence>
<dbReference type="Proteomes" id="UP000268658">
    <property type="component" value="Chromosome"/>
</dbReference>
<keyword evidence="2 5" id="KW-0812">Transmembrane</keyword>
<comment type="subcellular location">
    <subcellularLocation>
        <location evidence="1">Membrane</location>
        <topology evidence="1">Multi-pass membrane protein</topology>
    </subcellularLocation>
</comment>
<feature type="transmembrane region" description="Helical" evidence="5">
    <location>
        <begin position="210"/>
        <end position="231"/>
    </location>
</feature>